<organism evidence="2 3">
    <name type="scientific">Phialemonium thermophilum</name>
    <dbReference type="NCBI Taxonomy" id="223376"/>
    <lineage>
        <taxon>Eukaryota</taxon>
        <taxon>Fungi</taxon>
        <taxon>Dikarya</taxon>
        <taxon>Ascomycota</taxon>
        <taxon>Pezizomycotina</taxon>
        <taxon>Sordariomycetes</taxon>
        <taxon>Sordariomycetidae</taxon>
        <taxon>Cephalothecales</taxon>
        <taxon>Cephalothecaceae</taxon>
        <taxon>Phialemonium</taxon>
    </lineage>
</organism>
<feature type="chain" id="PRO_5046736285" description="Secreted protein" evidence="1">
    <location>
        <begin position="16"/>
        <end position="162"/>
    </location>
</feature>
<evidence type="ECO:0008006" key="4">
    <source>
        <dbReference type="Google" id="ProtNLM"/>
    </source>
</evidence>
<protein>
    <recommendedName>
        <fullName evidence="4">Secreted protein</fullName>
    </recommendedName>
</protein>
<evidence type="ECO:0000256" key="1">
    <source>
        <dbReference type="SAM" id="SignalP"/>
    </source>
</evidence>
<gene>
    <name evidence="2" type="ORF">VTK73DRAFT_6045</name>
</gene>
<sequence length="162" mass="18301">MAVTILLRRLTMVDLAPFLCVFDGSQIILLPSRTCLLYGICAGRVLRFLRGHACDIRLQAQITGQPALHFRTLIYHPLRKPVILPTSPSSQLKFATLCIAAEPRDRGISRRHYLESKAESSQFTKAQLGRGRYPVARQRFQPRQPCGFVTRASSSIRTGIWH</sequence>
<evidence type="ECO:0000313" key="3">
    <source>
        <dbReference type="Proteomes" id="UP001586593"/>
    </source>
</evidence>
<comment type="caution">
    <text evidence="2">The sequence shown here is derived from an EMBL/GenBank/DDBJ whole genome shotgun (WGS) entry which is preliminary data.</text>
</comment>
<keyword evidence="3" id="KW-1185">Reference proteome</keyword>
<dbReference type="Proteomes" id="UP001586593">
    <property type="component" value="Unassembled WGS sequence"/>
</dbReference>
<keyword evidence="1" id="KW-0732">Signal</keyword>
<proteinExistence type="predicted"/>
<evidence type="ECO:0000313" key="2">
    <source>
        <dbReference type="EMBL" id="KAL1880217.1"/>
    </source>
</evidence>
<accession>A0ABR3XW50</accession>
<dbReference type="EMBL" id="JAZHXJ010000034">
    <property type="protein sequence ID" value="KAL1880217.1"/>
    <property type="molecule type" value="Genomic_DNA"/>
</dbReference>
<reference evidence="2 3" key="1">
    <citation type="journal article" date="2024" name="Commun. Biol.">
        <title>Comparative genomic analysis of thermophilic fungi reveals convergent evolutionary adaptations and gene losses.</title>
        <authorList>
            <person name="Steindorff A.S."/>
            <person name="Aguilar-Pontes M.V."/>
            <person name="Robinson A.J."/>
            <person name="Andreopoulos B."/>
            <person name="LaButti K."/>
            <person name="Kuo A."/>
            <person name="Mondo S."/>
            <person name="Riley R."/>
            <person name="Otillar R."/>
            <person name="Haridas S."/>
            <person name="Lipzen A."/>
            <person name="Grimwood J."/>
            <person name="Schmutz J."/>
            <person name="Clum A."/>
            <person name="Reid I.D."/>
            <person name="Moisan M.C."/>
            <person name="Butler G."/>
            <person name="Nguyen T.T.M."/>
            <person name="Dewar K."/>
            <person name="Conant G."/>
            <person name="Drula E."/>
            <person name="Henrissat B."/>
            <person name="Hansel C."/>
            <person name="Singer S."/>
            <person name="Hutchinson M.I."/>
            <person name="de Vries R.P."/>
            <person name="Natvig D.O."/>
            <person name="Powell A.J."/>
            <person name="Tsang A."/>
            <person name="Grigoriev I.V."/>
        </authorList>
    </citation>
    <scope>NUCLEOTIDE SEQUENCE [LARGE SCALE GENOMIC DNA]</scope>
    <source>
        <strain evidence="2 3">ATCC 24622</strain>
    </source>
</reference>
<feature type="signal peptide" evidence="1">
    <location>
        <begin position="1"/>
        <end position="15"/>
    </location>
</feature>
<name>A0ABR3XW50_9PEZI</name>